<dbReference type="Proteomes" id="UP000541426">
    <property type="component" value="Unassembled WGS sequence"/>
</dbReference>
<dbReference type="GO" id="GO:0016746">
    <property type="term" value="F:acyltransferase activity"/>
    <property type="evidence" value="ECO:0007669"/>
    <property type="project" value="InterPro"/>
</dbReference>
<dbReference type="InterPro" id="IPR016039">
    <property type="entry name" value="Thiolase-like"/>
</dbReference>
<dbReference type="EMBL" id="JACIEJ010000002">
    <property type="protein sequence ID" value="MBB3984705.1"/>
    <property type="molecule type" value="Genomic_DNA"/>
</dbReference>
<protein>
    <recommendedName>
        <fullName evidence="3">Beta-ketoacyl-[acyl-carrier-protein] synthase III N-terminal domain-containing protein</fullName>
    </recommendedName>
</protein>
<comment type="caution">
    <text evidence="1">The sequence shown here is derived from an EMBL/GenBank/DDBJ whole genome shotgun (WGS) entry which is preliminary data.</text>
</comment>
<reference evidence="1 2" key="1">
    <citation type="submission" date="2020-08" db="EMBL/GenBank/DDBJ databases">
        <title>Genomic Encyclopedia of Type Strains, Phase IV (KMG-IV): sequencing the most valuable type-strain genomes for metagenomic binning, comparative biology and taxonomic classification.</title>
        <authorList>
            <person name="Goeker M."/>
        </authorList>
    </citation>
    <scope>NUCLEOTIDE SEQUENCE [LARGE SCALE GENOMIC DNA]</scope>
    <source>
        <strain evidence="1 2">DSM 102235</strain>
    </source>
</reference>
<sequence length="284" mass="30954">MLRLEGIHYRPVPHLPVAERDSGENASRIVGDLIGAEIAQTMTAHDSPQVDFVMAVSTIMDMPFVSGYLSWPLIAAAIARHTPLVPRGFTASYECAGWGFALDYARRRLPQGGRVLIVVADLNVLDISFWRKNDNWGPSGFGVSTVLLTLPPADQVALSVNVAKSVQGMGEYCADLRKWLSTSEGGRANVPFLPPEMAGIYSHFLPKDRMMRDLHGAWGHCFGSDTWISFIDEIDRGDIVPGSVHCATSASLRGYWALSDVVLDQAILSGFRAPLDAAEREDAA</sequence>
<dbReference type="RefSeq" id="WP_183963542.1">
    <property type="nucleotide sequence ID" value="NZ_BAABBZ010000014.1"/>
</dbReference>
<evidence type="ECO:0000313" key="2">
    <source>
        <dbReference type="Proteomes" id="UP000541426"/>
    </source>
</evidence>
<gene>
    <name evidence="1" type="ORF">GGQ68_001021</name>
</gene>
<name>A0A7W6DQ59_9RHOB</name>
<dbReference type="SUPFAM" id="SSF53901">
    <property type="entry name" value="Thiolase-like"/>
    <property type="match status" value="1"/>
</dbReference>
<evidence type="ECO:0008006" key="3">
    <source>
        <dbReference type="Google" id="ProtNLM"/>
    </source>
</evidence>
<dbReference type="AlphaFoldDB" id="A0A7W6DQ59"/>
<accession>A0A7W6DQ59</accession>
<proteinExistence type="predicted"/>
<organism evidence="1 2">
    <name type="scientific">Sagittula marina</name>
    <dbReference type="NCBI Taxonomy" id="943940"/>
    <lineage>
        <taxon>Bacteria</taxon>
        <taxon>Pseudomonadati</taxon>
        <taxon>Pseudomonadota</taxon>
        <taxon>Alphaproteobacteria</taxon>
        <taxon>Rhodobacterales</taxon>
        <taxon>Roseobacteraceae</taxon>
        <taxon>Sagittula</taxon>
    </lineage>
</organism>
<evidence type="ECO:0000313" key="1">
    <source>
        <dbReference type="EMBL" id="MBB3984705.1"/>
    </source>
</evidence>
<keyword evidence="2" id="KW-1185">Reference proteome</keyword>